<reference evidence="2" key="1">
    <citation type="submission" date="2014-11" db="EMBL/GenBank/DDBJ databases">
        <authorList>
            <person name="Otto D Thomas"/>
            <person name="Naeem Raeece"/>
        </authorList>
    </citation>
    <scope>NUCLEOTIDE SEQUENCE</scope>
</reference>
<gene>
    <name evidence="2" type="ORF">Cvel_9143</name>
</gene>
<organism evidence="2">
    <name type="scientific">Chromera velia CCMP2878</name>
    <dbReference type="NCBI Taxonomy" id="1169474"/>
    <lineage>
        <taxon>Eukaryota</taxon>
        <taxon>Sar</taxon>
        <taxon>Alveolata</taxon>
        <taxon>Colpodellida</taxon>
        <taxon>Chromeraceae</taxon>
        <taxon>Chromera</taxon>
    </lineage>
</organism>
<proteinExistence type="predicted"/>
<feature type="region of interest" description="Disordered" evidence="1">
    <location>
        <begin position="334"/>
        <end position="355"/>
    </location>
</feature>
<feature type="region of interest" description="Disordered" evidence="1">
    <location>
        <begin position="386"/>
        <end position="409"/>
    </location>
</feature>
<feature type="region of interest" description="Disordered" evidence="1">
    <location>
        <begin position="1612"/>
        <end position="1632"/>
    </location>
</feature>
<accession>A0A0G4HWX4</accession>
<feature type="region of interest" description="Disordered" evidence="1">
    <location>
        <begin position="456"/>
        <end position="496"/>
    </location>
</feature>
<evidence type="ECO:0000313" key="2">
    <source>
        <dbReference type="EMBL" id="CEM49005.1"/>
    </source>
</evidence>
<protein>
    <submittedName>
        <fullName evidence="2">Uncharacterized protein</fullName>
    </submittedName>
</protein>
<feature type="compositionally biased region" description="Low complexity" evidence="1">
    <location>
        <begin position="386"/>
        <end position="396"/>
    </location>
</feature>
<sequence>MRLQDHQQLQDDAGGRVDTSYGMCADVLQLEKVLSRFRYDLEETVLALDAAVSSYLKQIIALESQVVKECIVDVICRIATRVDLSSVLSEGVKVLVASNLMTLLNSQNSTIRTLAFRLLASCAFVVEMHFGLLWETRLGMASANPPEKFAASEAAVACVPFMSEVSLGVLVNFLSTRCIHPRPAEGETEAPPVFSGVCELSEASVLLQVLMKAGKHRALGTSGEGEGLDTVLSVVEALASSFDELHLRATEADESGETGGDEEMVAVPSISEGIVSLLHSHMEALEDALALVNLVLKRRKGARGLGEKEVERLLEISNGFFFRLFKASLEKDNLPSSSQEEKDVGEEEEEKDAEGVKRAESYFRMRAERCEGWCVSLLDSLPVALATSPPSSSPAPEQTLKEGVSGKEAALAKGQSRALEWISRLQDWAQSVEPSAFPRLGVSLLRFVIVLFHTATSSSDTPPSSSSFSSHKDGIDSAGAPQVEGPRGPGSRDVSSWTSVLASAERAQSVGSVRGEGSDLVPLVNAERIGEGLSFSSSLFREGAGLFCRYVDGIADPPSEIGERSGAVKEKRKEMENQSTSVLWVRALSLGGRLFALGLRLLEEVDRRAEQKESMEVDSTGRSGEGSTVQLLHGLDAETDWSSESEDLKKDVLQLGQAWVGLFFSRPLTWVFGARLAGSGQRAMIFDIFGAFLDFLLSVCDGGKSVPEGVVERVGHSLGAFVSTVRSGRHSHAHAPSPKSLHKNGDALTGPSLHAPLCLGAWLAFLSLRLVSLRLLRLKGQKREREKKTMERCNGALALALHFREEMVRLEEAGGSRGLGADFLRLCLTTGWEGGEHKEGPTAERLRLLTSIAVSSMILRLPPSSKFKNGMEEGGGQTGEAKKETEEGVVLRYAVEMREGLCGDLRRTAGALLALRSAGGVRFGSSLLSLCRVPPQFLPGGEKAREGVLKDLRNLVGPCTGIPSSLVSFLEASQAAERETKAHGCAPTGDATATQQVGEAIEAAMETVERGKTRSDHALSFLFHALSSPGVNFARLCMEKRKEGRGEGTWGVDALPPLPPRILRLLASSWFLPSKTGRRTLHLAASAATDTVSGLLASHCSSSYHGPAYASGLAAASAHTSQQSGGSGRRRDWWEAFGDRETNPPEHLRRFLKSPPHLVTCSANLLEASGGEAGVQASSVELRTVEFLAALTDLRQGLRSATLLTFHLLHSIAQQPVDRPVPSGKKGEMEHALSAVEIEILRVKTEASRLSRIVARPSHSSGCPHPILAVRVLREIGKWAQSLLSFISEALQDPDPDSLLKPTGGGGAHGSLSLGPQLSLFDLQKEKRRHVERVAERVARETKENQRLTEIDSLSCVLQTACGLSCLGPFHQCHSRRGSAVLKVSASVRTAFIVGGQTGGASGGMDVAKILLHSALDAEIHGGESGERGVGPTYHHIGRGGGLGGHSREEAERKRVDAICLRICGLTEDLCRGSSWERESVKPFRFGSSRTGNKGFGSSPSSDEILEREEGPIRVTVWGSRRGLWVEEEESLLHVDVESEASASRGSFLLDSFVVPQMNMPHLPERTGHRTQAGGGHTEGGSKRLLFSVERTVLITDYLAWRLEEIHGKGRRGRAGGMEAVGGGLSRPSKTAGGKISLSLLVRAERDTDRRESKSDRGPSGFLPAFSVCTLAVELL</sequence>
<dbReference type="EMBL" id="CDMZ01004208">
    <property type="protein sequence ID" value="CEM49005.1"/>
    <property type="molecule type" value="Genomic_DNA"/>
</dbReference>
<feature type="compositionally biased region" description="Low complexity" evidence="1">
    <location>
        <begin position="456"/>
        <end position="469"/>
    </location>
</feature>
<name>A0A0G4HWX4_9ALVE</name>
<evidence type="ECO:0000256" key="1">
    <source>
        <dbReference type="SAM" id="MobiDB-lite"/>
    </source>
</evidence>
<feature type="compositionally biased region" description="Acidic residues" evidence="1">
    <location>
        <begin position="343"/>
        <end position="352"/>
    </location>
</feature>
<dbReference type="VEuPathDB" id="CryptoDB:Cvel_9143"/>
<feature type="compositionally biased region" description="Gly residues" evidence="1">
    <location>
        <begin position="1615"/>
        <end position="1625"/>
    </location>
</feature>